<sequence>MSLMVNRLIDADSQRQEAAAQQSLRAGHRQR</sequence>
<evidence type="ECO:0000256" key="1">
    <source>
        <dbReference type="SAM" id="MobiDB-lite"/>
    </source>
</evidence>
<reference evidence="2 3" key="1">
    <citation type="submission" date="2023-07" db="EMBL/GenBank/DDBJ databases">
        <title>Sorghum-associated microbial communities from plants grown in Nebraska, USA.</title>
        <authorList>
            <person name="Schachtman D."/>
        </authorList>
    </citation>
    <scope>NUCLEOTIDE SEQUENCE [LARGE SCALE GENOMIC DNA]</scope>
    <source>
        <strain evidence="2 3">BE308</strain>
    </source>
</reference>
<name>A0ABU1ZMZ3_9BURK</name>
<dbReference type="Proteomes" id="UP001268089">
    <property type="component" value="Unassembled WGS sequence"/>
</dbReference>
<gene>
    <name evidence="2" type="ORF">J2X15_001609</name>
</gene>
<organism evidence="2 3">
    <name type="scientific">Rhodoferax saidenbachensis</name>
    <dbReference type="NCBI Taxonomy" id="1484693"/>
    <lineage>
        <taxon>Bacteria</taxon>
        <taxon>Pseudomonadati</taxon>
        <taxon>Pseudomonadota</taxon>
        <taxon>Betaproteobacteria</taxon>
        <taxon>Burkholderiales</taxon>
        <taxon>Comamonadaceae</taxon>
        <taxon>Rhodoferax</taxon>
    </lineage>
</organism>
<accession>A0ABU1ZMZ3</accession>
<feature type="region of interest" description="Disordered" evidence="1">
    <location>
        <begin position="1"/>
        <end position="31"/>
    </location>
</feature>
<proteinExistence type="predicted"/>
<dbReference type="EMBL" id="JAVDXO010000003">
    <property type="protein sequence ID" value="MDR7306326.1"/>
    <property type="molecule type" value="Genomic_DNA"/>
</dbReference>
<evidence type="ECO:0000313" key="2">
    <source>
        <dbReference type="EMBL" id="MDR7306326.1"/>
    </source>
</evidence>
<evidence type="ECO:0000313" key="3">
    <source>
        <dbReference type="Proteomes" id="UP001268089"/>
    </source>
</evidence>
<protein>
    <submittedName>
        <fullName evidence="2">Uncharacterized protein</fullName>
    </submittedName>
</protein>
<comment type="caution">
    <text evidence="2">The sequence shown here is derived from an EMBL/GenBank/DDBJ whole genome shotgun (WGS) entry which is preliminary data.</text>
</comment>
<keyword evidence="3" id="KW-1185">Reference proteome</keyword>